<sequence length="661" mass="73161">MSTTRTHGSTTDSSSTTNSASSVSESSATNTTSAVSSSSSNSTTSSTHGSSRPSNSTTSSNSTSSNSNHGSSSSSGGSNRESAVRSNDPYPQVKWMWTAICGVVLLLALWYLLSLYRQRKRQNSKPGTKEAGNRRKPSKWDAVRIGARNSFIARGFPKWLYAPETVADALWTAVYFMVTIIITLYDGPWSMGQVNMSNAFGTIAYAQTPLIFFFAMKNNPISLLTGIPYQNLNYLHRASSRAMLVWSWLHTGLAIAQVKQRKQWSDAYIIWGWVAVGVFTIMWFSSFAIIRRKLHQLFFAIHIVMAVLYLVACYLHWATLGFWLYSCFVIWGFDRTVRLGRTIYYNRIWSQGRGVCKIEILDDSCLRITAVRPGFKWAAGQHAFLISPRLSKWGIAEAHPFTMANVPNDAEEVIILARVYQGYTKQLTDSLSANKDKLIRCYLDGPYGSPHSLGSYDTITLVAGGTGIAPWTAHLAGLLASQKTTRTSYIHIVWLIREATSVCWIAPFIEQTTEKLRNRSDITVKFSFHVTRGQIPAQTEKHTLTSDESASQASTPAIEEISALTHDAESFPDVTLTKTIKPAVVLSHAASQIVEWHQGRAIFAQIFKEDAQTCPEAMAVGVCGPFPLMESVRKSVRQASTIGSVLKGQVPIDYIEETLGQ</sequence>
<dbReference type="InterPro" id="IPR013112">
    <property type="entry name" value="FAD-bd_8"/>
</dbReference>
<evidence type="ECO:0000256" key="8">
    <source>
        <dbReference type="ARBA" id="ARBA00022989"/>
    </source>
</evidence>
<dbReference type="SFLD" id="SFLDG01168">
    <property type="entry name" value="Ferric_reductase_subgroup_(FRE"/>
    <property type="match status" value="1"/>
</dbReference>
<reference evidence="17" key="2">
    <citation type="submission" date="2024-01" db="EMBL/GenBank/DDBJ databases">
        <title>Comparative genomics of Cryptococcus and Kwoniella reveals pathogenesis evolution and contrasting modes of karyotype evolution via chromosome fusion or intercentromeric recombination.</title>
        <authorList>
            <person name="Coelho M.A."/>
            <person name="David-Palma M."/>
            <person name="Shea T."/>
            <person name="Bowers K."/>
            <person name="Mcginley-Smith S."/>
            <person name="Mohammad A.W."/>
            <person name="Gnirke A."/>
            <person name="Yurkov A.M."/>
            <person name="Nowrousian M."/>
            <person name="Sun S."/>
            <person name="Cuomo C.A."/>
            <person name="Heitman J."/>
        </authorList>
    </citation>
    <scope>NUCLEOTIDE SEQUENCE</scope>
    <source>
        <strain evidence="17">IND107</strain>
    </source>
</reference>
<comment type="caution">
    <text evidence="17">The sequence shown here is derived from an EMBL/GenBank/DDBJ whole genome shotgun (WGS) entry which is preliminary data.</text>
</comment>
<keyword evidence="5" id="KW-1003">Cell membrane</keyword>
<reference evidence="17" key="1">
    <citation type="submission" date="2015-01" db="EMBL/GenBank/DDBJ databases">
        <authorList>
            <consortium name="The Broad Institute Genomics Platform"/>
            <person name="Cuomo C."/>
            <person name="Litvintseva A."/>
            <person name="Chen Y."/>
            <person name="Heitman J."/>
            <person name="Sun S."/>
            <person name="Springer D."/>
            <person name="Dromer F."/>
            <person name="Young S."/>
            <person name="Zeng Q."/>
            <person name="Gargeya S."/>
            <person name="Abouelleil A."/>
            <person name="Alvarado L."/>
            <person name="Chapman S.B."/>
            <person name="Gainer-Dewar J."/>
            <person name="Goldberg J."/>
            <person name="Griggs A."/>
            <person name="Gujja S."/>
            <person name="Hansen M."/>
            <person name="Howarth C."/>
            <person name="Imamovic A."/>
            <person name="Larimer J."/>
            <person name="Murphy C."/>
            <person name="Naylor J."/>
            <person name="Pearson M."/>
            <person name="Priest M."/>
            <person name="Roberts A."/>
            <person name="Saif S."/>
            <person name="Shea T."/>
            <person name="Sykes S."/>
            <person name="Wortman J."/>
            <person name="Nusbaum C."/>
            <person name="Birren B."/>
        </authorList>
    </citation>
    <scope>NUCLEOTIDE SEQUENCE</scope>
    <source>
        <strain evidence="17">IND107</strain>
    </source>
</reference>
<name>A0ABR3BQ73_9TREE</name>
<dbReference type="PROSITE" id="PS51384">
    <property type="entry name" value="FAD_FR"/>
    <property type="match status" value="1"/>
</dbReference>
<dbReference type="RefSeq" id="XP_066612943.1">
    <property type="nucleotide sequence ID" value="XM_066758495.1"/>
</dbReference>
<dbReference type="PANTHER" id="PTHR32361:SF9">
    <property type="entry name" value="FERRIC REDUCTASE TRANSMEMBRANE COMPONENT 3-RELATED"/>
    <property type="match status" value="1"/>
</dbReference>
<feature type="transmembrane region" description="Helical" evidence="15">
    <location>
        <begin position="166"/>
        <end position="185"/>
    </location>
</feature>
<keyword evidence="8 15" id="KW-1133">Transmembrane helix</keyword>
<evidence type="ECO:0000256" key="7">
    <source>
        <dbReference type="ARBA" id="ARBA00022982"/>
    </source>
</evidence>
<accession>A0ABR3BQ73</accession>
<dbReference type="Pfam" id="PF01794">
    <property type="entry name" value="Ferric_reduct"/>
    <property type="match status" value="1"/>
</dbReference>
<dbReference type="SFLD" id="SFLDS00052">
    <property type="entry name" value="Ferric_Reductase_Domain"/>
    <property type="match status" value="1"/>
</dbReference>
<dbReference type="InterPro" id="IPR013130">
    <property type="entry name" value="Fe3_Rdtase_TM_dom"/>
</dbReference>
<feature type="domain" description="FAD-binding FR-type" evidence="16">
    <location>
        <begin position="347"/>
        <end position="453"/>
    </location>
</feature>
<dbReference type="Proteomes" id="UP000054399">
    <property type="component" value="Unassembled WGS sequence"/>
</dbReference>
<feature type="compositionally biased region" description="Low complexity" evidence="14">
    <location>
        <begin position="1"/>
        <end position="79"/>
    </location>
</feature>
<keyword evidence="12" id="KW-0325">Glycoprotein</keyword>
<dbReference type="GeneID" id="91990870"/>
<feature type="transmembrane region" description="Helical" evidence="15">
    <location>
        <begin position="95"/>
        <end position="116"/>
    </location>
</feature>
<evidence type="ECO:0000256" key="6">
    <source>
        <dbReference type="ARBA" id="ARBA00022692"/>
    </source>
</evidence>
<keyword evidence="9" id="KW-0560">Oxidoreductase</keyword>
<evidence type="ECO:0000256" key="13">
    <source>
        <dbReference type="ARBA" id="ARBA00048483"/>
    </source>
</evidence>
<dbReference type="Gene3D" id="3.40.50.80">
    <property type="entry name" value="Nucleotide-binding domain of ferredoxin-NADP reductase (FNR) module"/>
    <property type="match status" value="1"/>
</dbReference>
<evidence type="ECO:0000259" key="16">
    <source>
        <dbReference type="PROSITE" id="PS51384"/>
    </source>
</evidence>
<dbReference type="InterPro" id="IPR039261">
    <property type="entry name" value="FNR_nucleotide-bd"/>
</dbReference>
<evidence type="ECO:0000256" key="12">
    <source>
        <dbReference type="ARBA" id="ARBA00023180"/>
    </source>
</evidence>
<evidence type="ECO:0000256" key="5">
    <source>
        <dbReference type="ARBA" id="ARBA00022475"/>
    </source>
</evidence>
<dbReference type="InterPro" id="IPR017927">
    <property type="entry name" value="FAD-bd_FR_type"/>
</dbReference>
<evidence type="ECO:0000313" key="17">
    <source>
        <dbReference type="EMBL" id="KAL0246982.1"/>
    </source>
</evidence>
<evidence type="ECO:0000313" key="18">
    <source>
        <dbReference type="Proteomes" id="UP000054399"/>
    </source>
</evidence>
<proteinExistence type="inferred from homology"/>
<feature type="transmembrane region" description="Helical" evidence="15">
    <location>
        <begin position="297"/>
        <end position="317"/>
    </location>
</feature>
<evidence type="ECO:0000256" key="10">
    <source>
        <dbReference type="ARBA" id="ARBA00023065"/>
    </source>
</evidence>
<comment type="subcellular location">
    <subcellularLocation>
        <location evidence="1">Cell membrane</location>
        <topology evidence="1">Multi-pass membrane protein</topology>
    </subcellularLocation>
</comment>
<feature type="transmembrane region" description="Helical" evidence="15">
    <location>
        <begin position="197"/>
        <end position="217"/>
    </location>
</feature>
<dbReference type="SUPFAM" id="SSF63380">
    <property type="entry name" value="Riboflavin synthase domain-like"/>
    <property type="match status" value="1"/>
</dbReference>
<evidence type="ECO:0000256" key="2">
    <source>
        <dbReference type="ARBA" id="ARBA00006278"/>
    </source>
</evidence>
<keyword evidence="18" id="KW-1185">Reference proteome</keyword>
<feature type="region of interest" description="Disordered" evidence="14">
    <location>
        <begin position="1"/>
        <end position="86"/>
    </location>
</feature>
<dbReference type="InterPro" id="IPR013121">
    <property type="entry name" value="Fe_red_NAD-bd_6"/>
</dbReference>
<evidence type="ECO:0000256" key="3">
    <source>
        <dbReference type="ARBA" id="ARBA00012668"/>
    </source>
</evidence>
<dbReference type="SUPFAM" id="SSF52343">
    <property type="entry name" value="Ferredoxin reductase-like, C-terminal NADP-linked domain"/>
    <property type="match status" value="1"/>
</dbReference>
<comment type="catalytic activity">
    <reaction evidence="13">
        <text>2 a Fe(II)-siderophore + NADP(+) + H(+) = 2 a Fe(III)-siderophore + NADPH</text>
        <dbReference type="Rhea" id="RHEA:28795"/>
        <dbReference type="Rhea" id="RHEA-COMP:11342"/>
        <dbReference type="Rhea" id="RHEA-COMP:11344"/>
        <dbReference type="ChEBI" id="CHEBI:15378"/>
        <dbReference type="ChEBI" id="CHEBI:29033"/>
        <dbReference type="ChEBI" id="CHEBI:29034"/>
        <dbReference type="ChEBI" id="CHEBI:57783"/>
        <dbReference type="ChEBI" id="CHEBI:58349"/>
        <dbReference type="EC" id="1.16.1.9"/>
    </reaction>
</comment>
<organism evidence="17 18">
    <name type="scientific">Cryptococcus tetragattii IND107</name>
    <dbReference type="NCBI Taxonomy" id="1296105"/>
    <lineage>
        <taxon>Eukaryota</taxon>
        <taxon>Fungi</taxon>
        <taxon>Dikarya</taxon>
        <taxon>Basidiomycota</taxon>
        <taxon>Agaricomycotina</taxon>
        <taxon>Tremellomycetes</taxon>
        <taxon>Tremellales</taxon>
        <taxon>Cryptococcaceae</taxon>
        <taxon>Cryptococcus</taxon>
        <taxon>Cryptococcus gattii species complex</taxon>
    </lineage>
</organism>
<dbReference type="Pfam" id="PF08030">
    <property type="entry name" value="NAD_binding_6"/>
    <property type="match status" value="1"/>
</dbReference>
<keyword evidence="7" id="KW-0249">Electron transport</keyword>
<dbReference type="EMBL" id="ATAM02000007">
    <property type="protein sequence ID" value="KAL0246982.1"/>
    <property type="molecule type" value="Genomic_DNA"/>
</dbReference>
<keyword evidence="6 15" id="KW-0812">Transmembrane</keyword>
<evidence type="ECO:0000256" key="4">
    <source>
        <dbReference type="ARBA" id="ARBA00022448"/>
    </source>
</evidence>
<dbReference type="InterPro" id="IPR017938">
    <property type="entry name" value="Riboflavin_synthase-like_b-brl"/>
</dbReference>
<dbReference type="EC" id="1.16.1.9" evidence="3"/>
<dbReference type="CDD" id="cd06186">
    <property type="entry name" value="NOX_Duox_like_FAD_NADP"/>
    <property type="match status" value="1"/>
</dbReference>
<protein>
    <recommendedName>
        <fullName evidence="3">ferric-chelate reductase (NADPH)</fullName>
        <ecNumber evidence="3">1.16.1.9</ecNumber>
    </recommendedName>
</protein>
<evidence type="ECO:0000256" key="14">
    <source>
        <dbReference type="SAM" id="MobiDB-lite"/>
    </source>
</evidence>
<evidence type="ECO:0000256" key="15">
    <source>
        <dbReference type="SAM" id="Phobius"/>
    </source>
</evidence>
<evidence type="ECO:0000256" key="11">
    <source>
        <dbReference type="ARBA" id="ARBA00023136"/>
    </source>
</evidence>
<comment type="similarity">
    <text evidence="2">Belongs to the ferric reductase (FRE) family.</text>
</comment>
<gene>
    <name evidence="17" type="ORF">I308_104014</name>
</gene>
<evidence type="ECO:0000256" key="9">
    <source>
        <dbReference type="ARBA" id="ARBA00023002"/>
    </source>
</evidence>
<keyword evidence="10" id="KW-0406">Ion transport</keyword>
<evidence type="ECO:0000256" key="1">
    <source>
        <dbReference type="ARBA" id="ARBA00004651"/>
    </source>
</evidence>
<keyword evidence="11 15" id="KW-0472">Membrane</keyword>
<dbReference type="InterPro" id="IPR051410">
    <property type="entry name" value="Ferric/Cupric_Reductase"/>
</dbReference>
<feature type="transmembrane region" description="Helical" evidence="15">
    <location>
        <begin position="268"/>
        <end position="290"/>
    </location>
</feature>
<dbReference type="Pfam" id="PF08022">
    <property type="entry name" value="FAD_binding_8"/>
    <property type="match status" value="1"/>
</dbReference>
<keyword evidence="4" id="KW-0813">Transport</keyword>
<dbReference type="PANTHER" id="PTHR32361">
    <property type="entry name" value="FERRIC/CUPRIC REDUCTASE TRANSMEMBRANE COMPONENT"/>
    <property type="match status" value="1"/>
</dbReference>